<evidence type="ECO:0000313" key="5">
    <source>
        <dbReference type="Proteomes" id="UP000675940"/>
    </source>
</evidence>
<evidence type="ECO:0000259" key="3">
    <source>
        <dbReference type="Pfam" id="PF06904"/>
    </source>
</evidence>
<dbReference type="EMBL" id="JAGISH010000001">
    <property type="protein sequence ID" value="MBP0481262.1"/>
    <property type="molecule type" value="Genomic_DNA"/>
</dbReference>
<feature type="signal peptide" evidence="2">
    <location>
        <begin position="1"/>
        <end position="17"/>
    </location>
</feature>
<feature type="region of interest" description="Disordered" evidence="1">
    <location>
        <begin position="20"/>
        <end position="74"/>
    </location>
</feature>
<keyword evidence="2" id="KW-0732">Signal</keyword>
<accession>A0A940RZR3</accession>
<comment type="caution">
    <text evidence="4">The sequence shown here is derived from an EMBL/GenBank/DDBJ whole genome shotgun (WGS) entry which is preliminary data.</text>
</comment>
<reference evidence="4" key="1">
    <citation type="submission" date="2021-03" db="EMBL/GenBank/DDBJ databases">
        <title>Sagittula salina sp. nov. strain M10.9X isolated from the marine waste.</title>
        <authorList>
            <person name="Satari L."/>
            <person name="Molina-Menor E."/>
            <person name="Vidal-Verdu A."/>
            <person name="Pascual J."/>
            <person name="Pereto J."/>
            <person name="Porcar M."/>
        </authorList>
    </citation>
    <scope>NUCLEOTIDE SEQUENCE</scope>
    <source>
        <strain evidence="4">M10.9X</strain>
    </source>
</reference>
<sequence>MTLRPLVLALSLLPALAAAGPENSLRPQARQEAAVATAPEDGDPKPEIASVAKGGDAANGEDEATGSEVQSVKVSEVPLPPPVREELDLSEAEQAACLAVLDLMRVTYTVSEPVIPGDDRDCGILRPVTVTEVAPGVALSPPATLRCPAAQALALWVRDFVQPAAARLSERGALTAIRNGSDYVCRRRNNATEGKLSEHAFGNALDVMGFDFSEGPNIPVEPREAQGSMAEAFQDAVRASACMEFTTVLGPGSNAAHDNHLHLDVIRRTRGWRLCEQGPGPEG</sequence>
<feature type="chain" id="PRO_5037301931" evidence="2">
    <location>
        <begin position="18"/>
        <end position="283"/>
    </location>
</feature>
<dbReference type="AlphaFoldDB" id="A0A940RZR3"/>
<gene>
    <name evidence="4" type="ORF">J5474_01980</name>
</gene>
<proteinExistence type="predicted"/>
<dbReference type="RefSeq" id="WP_209358804.1">
    <property type="nucleotide sequence ID" value="NZ_JAGISH010000001.1"/>
</dbReference>
<evidence type="ECO:0000256" key="1">
    <source>
        <dbReference type="SAM" id="MobiDB-lite"/>
    </source>
</evidence>
<feature type="domain" description="Extensin-like C-terminal" evidence="3">
    <location>
        <begin position="96"/>
        <end position="275"/>
    </location>
</feature>
<organism evidence="4 5">
    <name type="scientific">Sagittula salina</name>
    <dbReference type="NCBI Taxonomy" id="2820268"/>
    <lineage>
        <taxon>Bacteria</taxon>
        <taxon>Pseudomonadati</taxon>
        <taxon>Pseudomonadota</taxon>
        <taxon>Alphaproteobacteria</taxon>
        <taxon>Rhodobacterales</taxon>
        <taxon>Roseobacteraceae</taxon>
        <taxon>Sagittula</taxon>
    </lineage>
</organism>
<protein>
    <submittedName>
        <fullName evidence="4">Extensin family protein</fullName>
    </submittedName>
</protein>
<name>A0A940RZR3_9RHOB</name>
<evidence type="ECO:0000313" key="4">
    <source>
        <dbReference type="EMBL" id="MBP0481262.1"/>
    </source>
</evidence>
<dbReference type="InterPro" id="IPR009683">
    <property type="entry name" value="Extensin-like_C"/>
</dbReference>
<dbReference type="Proteomes" id="UP000675940">
    <property type="component" value="Unassembled WGS sequence"/>
</dbReference>
<evidence type="ECO:0000256" key="2">
    <source>
        <dbReference type="SAM" id="SignalP"/>
    </source>
</evidence>
<keyword evidence="5" id="KW-1185">Reference proteome</keyword>
<dbReference type="Pfam" id="PF06904">
    <property type="entry name" value="Extensin-like_C"/>
    <property type="match status" value="1"/>
</dbReference>